<name>A0AAW7X3D4_9GAMM</name>
<dbReference type="RefSeq" id="WP_216063693.1">
    <property type="nucleotide sequence ID" value="NZ_JAHKPP010000021.1"/>
</dbReference>
<proteinExistence type="predicted"/>
<gene>
    <name evidence="3" type="ORF">Q4521_00310</name>
</gene>
<feature type="chain" id="PRO_5043947705" evidence="1">
    <location>
        <begin position="28"/>
        <end position="184"/>
    </location>
</feature>
<dbReference type="Proteomes" id="UP001169760">
    <property type="component" value="Unassembled WGS sequence"/>
</dbReference>
<comment type="caution">
    <text evidence="3">The sequence shown here is derived from an EMBL/GenBank/DDBJ whole genome shotgun (WGS) entry which is preliminary data.</text>
</comment>
<feature type="domain" description="Ice-binding protein C-terminal" evidence="2">
    <location>
        <begin position="155"/>
        <end position="177"/>
    </location>
</feature>
<protein>
    <submittedName>
        <fullName evidence="3">PEP-CTERM sorting domain-containing protein</fullName>
    </submittedName>
</protein>
<dbReference type="AlphaFoldDB" id="A0AAW7X3D4"/>
<evidence type="ECO:0000313" key="4">
    <source>
        <dbReference type="Proteomes" id="UP001169760"/>
    </source>
</evidence>
<feature type="signal peptide" evidence="1">
    <location>
        <begin position="1"/>
        <end position="27"/>
    </location>
</feature>
<organism evidence="3 4">
    <name type="scientific">Saccharophagus degradans</name>
    <dbReference type="NCBI Taxonomy" id="86304"/>
    <lineage>
        <taxon>Bacteria</taxon>
        <taxon>Pseudomonadati</taxon>
        <taxon>Pseudomonadota</taxon>
        <taxon>Gammaproteobacteria</taxon>
        <taxon>Cellvibrionales</taxon>
        <taxon>Cellvibrionaceae</taxon>
        <taxon>Saccharophagus</taxon>
    </lineage>
</organism>
<evidence type="ECO:0000313" key="3">
    <source>
        <dbReference type="EMBL" id="MDO6420904.1"/>
    </source>
</evidence>
<keyword evidence="1" id="KW-0732">Signal</keyword>
<evidence type="ECO:0000259" key="2">
    <source>
        <dbReference type="Pfam" id="PF07589"/>
    </source>
</evidence>
<reference evidence="3" key="1">
    <citation type="submission" date="2023-07" db="EMBL/GenBank/DDBJ databases">
        <title>Genome content predicts the carbon catabolic preferences of heterotrophic bacteria.</title>
        <authorList>
            <person name="Gralka M."/>
        </authorList>
    </citation>
    <scope>NUCLEOTIDE SEQUENCE</scope>
    <source>
        <strain evidence="3">I3M17_2</strain>
    </source>
</reference>
<dbReference type="InterPro" id="IPR013424">
    <property type="entry name" value="Ice-binding_C"/>
</dbReference>
<dbReference type="Pfam" id="PF07589">
    <property type="entry name" value="PEP-CTERM"/>
    <property type="match status" value="1"/>
</dbReference>
<dbReference type="EMBL" id="JAUOPB010000001">
    <property type="protein sequence ID" value="MDO6420904.1"/>
    <property type="molecule type" value="Genomic_DNA"/>
</dbReference>
<evidence type="ECO:0000256" key="1">
    <source>
        <dbReference type="SAM" id="SignalP"/>
    </source>
</evidence>
<dbReference type="NCBIfam" id="TIGR02595">
    <property type="entry name" value="PEP_CTERM"/>
    <property type="match status" value="1"/>
</dbReference>
<accession>A0AAW7X3D4</accession>
<sequence>MRNLLKQAGSKIIASTTILGLSLSAHAGLFEYSYSFGNGNSVSGTLTGDINGAYVQNVEAVTLTINTQELNQTFYDVGLTNGSWSGDAIVSFDASLNNFLFSDVNYPSQTNYSVFFQMINYGSTHNAKIYNKNPSVYSSDRPINASAWSLTEVASVPEPASLILFGLGLMGVAASRRKNMKISN</sequence>